<evidence type="ECO:0000256" key="5">
    <source>
        <dbReference type="RuleBase" id="RU003888"/>
    </source>
</evidence>
<dbReference type="PANTHER" id="PTHR12934:SF11">
    <property type="entry name" value="LARGE RIBOSOMAL SUBUNIT PROTEIN UL15M"/>
    <property type="match status" value="1"/>
</dbReference>
<comment type="function">
    <text evidence="4">Binds to the 23S rRNA.</text>
</comment>
<dbReference type="AlphaFoldDB" id="A0A069RDI3"/>
<keyword evidence="9" id="KW-1185">Reference proteome</keyword>
<dbReference type="RefSeq" id="WP_038267300.1">
    <property type="nucleotide sequence ID" value="NZ_FSRH01000014.1"/>
</dbReference>
<sequence>MRLHELKPAKGAVRGKRKRLGRGTATGQGKTAGRGQDGQNSRSGGGVRPGFEGGQMPLYRRLPKRGFNNSVFEKVYSTINVDRLNGFEDGTEVTPELLLESGVIRKIEKDGVKILGDGKLEKKISIKASKFTKSAIEKIEAAGGKAEVI</sequence>
<comment type="similarity">
    <text evidence="1 4 5">Belongs to the universal ribosomal protein uL15 family.</text>
</comment>
<dbReference type="SUPFAM" id="SSF52080">
    <property type="entry name" value="Ribosomal proteins L15p and L18e"/>
    <property type="match status" value="1"/>
</dbReference>
<evidence type="ECO:0000256" key="6">
    <source>
        <dbReference type="SAM" id="MobiDB-lite"/>
    </source>
</evidence>
<dbReference type="Proteomes" id="UP000027946">
    <property type="component" value="Unassembled WGS sequence"/>
</dbReference>
<reference evidence="8 9" key="1">
    <citation type="submission" date="2014-03" db="EMBL/GenBank/DDBJ databases">
        <title>Genome sequence of Clostridium litorale W6, DSM 5388.</title>
        <authorList>
            <person name="Poehlein A."/>
            <person name="Jagirdar A."/>
            <person name="Khonsari B."/>
            <person name="Chibani C.M."/>
            <person name="Gutierrez Gutierrez D.A."/>
            <person name="Davydova E."/>
            <person name="Alghaithi H.S."/>
            <person name="Nair K.P."/>
            <person name="Dhamotharan K."/>
            <person name="Chandran L."/>
            <person name="G W."/>
            <person name="Daniel R."/>
        </authorList>
    </citation>
    <scope>NUCLEOTIDE SEQUENCE [LARGE SCALE GENOMIC DNA]</scope>
    <source>
        <strain evidence="8 9">W6</strain>
    </source>
</reference>
<dbReference type="eggNOG" id="COG0200">
    <property type="taxonomic scope" value="Bacteria"/>
</dbReference>
<dbReference type="PROSITE" id="PS00475">
    <property type="entry name" value="RIBOSOMAL_L15"/>
    <property type="match status" value="1"/>
</dbReference>
<dbReference type="GO" id="GO:0003735">
    <property type="term" value="F:structural constituent of ribosome"/>
    <property type="evidence" value="ECO:0007669"/>
    <property type="project" value="InterPro"/>
</dbReference>
<dbReference type="InterPro" id="IPR021131">
    <property type="entry name" value="Ribosomal_uL15/eL18"/>
</dbReference>
<evidence type="ECO:0000256" key="4">
    <source>
        <dbReference type="HAMAP-Rule" id="MF_01341"/>
    </source>
</evidence>
<dbReference type="OrthoDB" id="9810293at2"/>
<dbReference type="InterPro" id="IPR036227">
    <property type="entry name" value="Ribosomal_uL15/eL18_sf"/>
</dbReference>
<organism evidence="8 9">
    <name type="scientific">Peptoclostridium litorale DSM 5388</name>
    <dbReference type="NCBI Taxonomy" id="1121324"/>
    <lineage>
        <taxon>Bacteria</taxon>
        <taxon>Bacillati</taxon>
        <taxon>Bacillota</taxon>
        <taxon>Clostridia</taxon>
        <taxon>Peptostreptococcales</taxon>
        <taxon>Peptoclostridiaceae</taxon>
        <taxon>Peptoclostridium</taxon>
    </lineage>
</organism>
<dbReference type="GO" id="GO:0006412">
    <property type="term" value="P:translation"/>
    <property type="evidence" value="ECO:0007669"/>
    <property type="project" value="UniProtKB-UniRule"/>
</dbReference>
<comment type="subunit">
    <text evidence="4">Part of the 50S ribosomal subunit.</text>
</comment>
<feature type="region of interest" description="Disordered" evidence="6">
    <location>
        <begin position="1"/>
        <end position="55"/>
    </location>
</feature>
<proteinExistence type="inferred from homology"/>
<dbReference type="InterPro" id="IPR001196">
    <property type="entry name" value="Ribosomal_uL15_CS"/>
</dbReference>
<dbReference type="InterPro" id="IPR005749">
    <property type="entry name" value="Ribosomal_uL15_bac-type"/>
</dbReference>
<dbReference type="PANTHER" id="PTHR12934">
    <property type="entry name" value="50S RIBOSOMAL PROTEIN L15"/>
    <property type="match status" value="1"/>
</dbReference>
<comment type="caution">
    <text evidence="8">The sequence shown here is derived from an EMBL/GenBank/DDBJ whole genome shotgun (WGS) entry which is preliminary data.</text>
</comment>
<dbReference type="GO" id="GO:0019843">
    <property type="term" value="F:rRNA binding"/>
    <property type="evidence" value="ECO:0007669"/>
    <property type="project" value="UniProtKB-UniRule"/>
</dbReference>
<feature type="compositionally biased region" description="Gly residues" evidence="6">
    <location>
        <begin position="43"/>
        <end position="53"/>
    </location>
</feature>
<keyword evidence="2 4" id="KW-0689">Ribosomal protein</keyword>
<accession>A0A069RDI3</accession>
<evidence type="ECO:0000256" key="1">
    <source>
        <dbReference type="ARBA" id="ARBA00007320"/>
    </source>
</evidence>
<dbReference type="GO" id="GO:0022625">
    <property type="term" value="C:cytosolic large ribosomal subunit"/>
    <property type="evidence" value="ECO:0007669"/>
    <property type="project" value="TreeGrafter"/>
</dbReference>
<dbReference type="EMBL" id="JJMM01000023">
    <property type="protein sequence ID" value="KDR94285.1"/>
    <property type="molecule type" value="Genomic_DNA"/>
</dbReference>
<dbReference type="Pfam" id="PF00828">
    <property type="entry name" value="Ribosomal_L27A"/>
    <property type="match status" value="1"/>
</dbReference>
<evidence type="ECO:0000259" key="7">
    <source>
        <dbReference type="Pfam" id="PF00828"/>
    </source>
</evidence>
<evidence type="ECO:0000313" key="8">
    <source>
        <dbReference type="EMBL" id="KDR94285.1"/>
    </source>
</evidence>
<dbReference type="InterPro" id="IPR030878">
    <property type="entry name" value="Ribosomal_uL15"/>
</dbReference>
<feature type="compositionally biased region" description="Gly residues" evidence="6">
    <location>
        <begin position="24"/>
        <end position="36"/>
    </location>
</feature>
<keyword evidence="4" id="KW-0694">RNA-binding</keyword>
<dbReference type="Gene3D" id="3.100.10.10">
    <property type="match status" value="1"/>
</dbReference>
<keyword evidence="3 4" id="KW-0687">Ribonucleoprotein</keyword>
<evidence type="ECO:0000256" key="2">
    <source>
        <dbReference type="ARBA" id="ARBA00022980"/>
    </source>
</evidence>
<dbReference type="STRING" id="1121324.CLIT_24c00480"/>
<gene>
    <name evidence="4 8" type="primary">rplO</name>
    <name evidence="8" type="ORF">CLIT_24c00480</name>
</gene>
<evidence type="ECO:0000256" key="3">
    <source>
        <dbReference type="ARBA" id="ARBA00023274"/>
    </source>
</evidence>
<name>A0A069RDI3_PEPLI</name>
<dbReference type="HAMAP" id="MF_01341">
    <property type="entry name" value="Ribosomal_uL15"/>
    <property type="match status" value="1"/>
</dbReference>
<evidence type="ECO:0000313" key="9">
    <source>
        <dbReference type="Proteomes" id="UP000027946"/>
    </source>
</evidence>
<keyword evidence="4" id="KW-0699">rRNA-binding</keyword>
<feature type="domain" description="Large ribosomal subunit protein uL15/eL18" evidence="7">
    <location>
        <begin position="78"/>
        <end position="147"/>
    </location>
</feature>
<dbReference type="NCBIfam" id="TIGR01071">
    <property type="entry name" value="rplO_bact"/>
    <property type="match status" value="1"/>
</dbReference>
<protein>
    <recommendedName>
        <fullName evidence="4">Large ribosomal subunit protein uL15</fullName>
    </recommendedName>
</protein>